<name>A0AAD5L8X1_PYTIN</name>
<evidence type="ECO:0000313" key="3">
    <source>
        <dbReference type="Proteomes" id="UP001209570"/>
    </source>
</evidence>
<sequence length="442" mass="48935">MMSPATFAAGFAALAVVAHGAPLETNPFMIENPEILLDHQHPALGMSIPENAATFKTDVVLNEEAKTNLTRRLEATSHDIRALESHFRRRMIVNPSQLPVKATYKPVPWPGSYWPTYQDGINVRWDGNQPSAAEKYARAFNLNPKSFMDALSRNNGILAHSSRRPCTNDYQCYDLNDGSACAKRDGESRGHCIPTWFGLCHAWAPAAIVEPEPRCPVNKNGVTFQPNDIKALITQVYDGARVPTVFLGARYNGPDSGEGVLDKYGRFADPAARDLGPGFLHIAITNMIGLLNTTFVADVTAGAQVWNQPVRGYEIVSTKPMSTQEGAKQFFNTQTYPFNNQAKSLLYVRNRISYIVESNDNVPLVSTGRVEYFTTKREYEYVLELDAAGNIIGGEWVGNSKQNHFDFMWFLNGRAADNTVLRSGLSYKNVKDLLSASIQGSC</sequence>
<dbReference type="GO" id="GO:0016755">
    <property type="term" value="F:aminoacyltransferase activity"/>
    <property type="evidence" value="ECO:0007669"/>
    <property type="project" value="InterPro"/>
</dbReference>
<keyword evidence="1" id="KW-0732">Signal</keyword>
<dbReference type="Gene3D" id="3.30.40.240">
    <property type="entry name" value="Transglutaminase elicitor, body domain"/>
    <property type="match status" value="1"/>
</dbReference>
<feature type="chain" id="PRO_5041924828" description="Transglutaminase elicitor" evidence="1">
    <location>
        <begin position="21"/>
        <end position="442"/>
    </location>
</feature>
<evidence type="ECO:0000256" key="1">
    <source>
        <dbReference type="SAM" id="SignalP"/>
    </source>
</evidence>
<evidence type="ECO:0000313" key="2">
    <source>
        <dbReference type="EMBL" id="KAJ0390625.1"/>
    </source>
</evidence>
<keyword evidence="3" id="KW-1185">Reference proteome</keyword>
<protein>
    <recommendedName>
        <fullName evidence="4">Transglutaminase elicitor</fullName>
    </recommendedName>
</protein>
<reference evidence="2" key="1">
    <citation type="submission" date="2021-12" db="EMBL/GenBank/DDBJ databases">
        <title>Prjna785345.</title>
        <authorList>
            <person name="Rujirawat T."/>
            <person name="Krajaejun T."/>
        </authorList>
    </citation>
    <scope>NUCLEOTIDE SEQUENCE</scope>
    <source>
        <strain evidence="2">Pi057C3</strain>
    </source>
</reference>
<dbReference type="EMBL" id="JAKCXM010001837">
    <property type="protein sequence ID" value="KAJ0390625.1"/>
    <property type="molecule type" value="Genomic_DNA"/>
</dbReference>
<dbReference type="AlphaFoldDB" id="A0AAD5L8X1"/>
<dbReference type="InterPro" id="IPR032048">
    <property type="entry name" value="TGase_elicitor"/>
</dbReference>
<dbReference type="Proteomes" id="UP001209570">
    <property type="component" value="Unassembled WGS sequence"/>
</dbReference>
<feature type="signal peptide" evidence="1">
    <location>
        <begin position="1"/>
        <end position="20"/>
    </location>
</feature>
<evidence type="ECO:0008006" key="4">
    <source>
        <dbReference type="Google" id="ProtNLM"/>
    </source>
</evidence>
<dbReference type="Pfam" id="PF16683">
    <property type="entry name" value="TGase_elicitor"/>
    <property type="match status" value="1"/>
</dbReference>
<proteinExistence type="predicted"/>
<accession>A0AAD5L8X1</accession>
<gene>
    <name evidence="2" type="ORF">P43SY_010364</name>
</gene>
<comment type="caution">
    <text evidence="2">The sequence shown here is derived from an EMBL/GenBank/DDBJ whole genome shotgun (WGS) entry which is preliminary data.</text>
</comment>
<organism evidence="2 3">
    <name type="scientific">Pythium insidiosum</name>
    <name type="common">Pythiosis disease agent</name>
    <dbReference type="NCBI Taxonomy" id="114742"/>
    <lineage>
        <taxon>Eukaryota</taxon>
        <taxon>Sar</taxon>
        <taxon>Stramenopiles</taxon>
        <taxon>Oomycota</taxon>
        <taxon>Peronosporomycetes</taxon>
        <taxon>Pythiales</taxon>
        <taxon>Pythiaceae</taxon>
        <taxon>Pythium</taxon>
    </lineage>
</organism>